<evidence type="ECO:0000259" key="6">
    <source>
        <dbReference type="PROSITE" id="PS51918"/>
    </source>
</evidence>
<sequence>MHYSAYHHSKIPVAANKVFPGENSRDTKEIKSPCLITGSRKNLELFRLKLRIISWIIQSYINPRHWFGALNHLYELRATFLGNYKIKKMASVGNKYFTSLYAPAINAANFREFILSELNRYKKLKYPANKLNHVFLAITNKCPLKCEHCYEWNRLNRKEVLREENLKQSIKKLQNLGVSQIYLTGGEPLIKFDLVLELLNFAGSKTDLWLNTSGFQLTEEKAAKLKAAGLTGIFISLDHHEETEHNHFRNNKNAYSWSIEAAKNAVNQDLLVTLSICTTKEFVTKKNLTSYMELGKSLGVSFIQFIEPKKVGHYQNSEINLSAPQINLLESVFETYNFNDEYLEYPIICYHEYYQRRNTCLSTNNRGLYIDSNGGINLCPFCHTSSGNILEDDLELVLEKMRSNQCLQA</sequence>
<dbReference type="EMBL" id="VJVW01000003">
    <property type="protein sequence ID" value="MUP42649.1"/>
    <property type="molecule type" value="Genomic_DNA"/>
</dbReference>
<name>A0A7K1LPB1_9FLAO</name>
<dbReference type="OrthoDB" id="9763993at2"/>
<gene>
    <name evidence="7" type="ORF">FLP08_08690</name>
</gene>
<dbReference type="PROSITE" id="PS51918">
    <property type="entry name" value="RADICAL_SAM"/>
    <property type="match status" value="1"/>
</dbReference>
<dbReference type="CDD" id="cd01335">
    <property type="entry name" value="Radical_SAM"/>
    <property type="match status" value="1"/>
</dbReference>
<evidence type="ECO:0000313" key="7">
    <source>
        <dbReference type="EMBL" id="MUP42649.1"/>
    </source>
</evidence>
<dbReference type="InterPro" id="IPR013785">
    <property type="entry name" value="Aldolase_TIM"/>
</dbReference>
<keyword evidence="8" id="KW-1185">Reference proteome</keyword>
<evidence type="ECO:0000256" key="3">
    <source>
        <dbReference type="ARBA" id="ARBA00022723"/>
    </source>
</evidence>
<dbReference type="Gene3D" id="3.20.20.70">
    <property type="entry name" value="Aldolase class I"/>
    <property type="match status" value="1"/>
</dbReference>
<evidence type="ECO:0000256" key="5">
    <source>
        <dbReference type="ARBA" id="ARBA00023014"/>
    </source>
</evidence>
<evidence type="ECO:0000256" key="1">
    <source>
        <dbReference type="ARBA" id="ARBA00001966"/>
    </source>
</evidence>
<accession>A0A7K1LPB1</accession>
<dbReference type="SFLD" id="SFLDG01067">
    <property type="entry name" value="SPASM/twitch_domain_containing"/>
    <property type="match status" value="1"/>
</dbReference>
<keyword evidence="3" id="KW-0479">Metal-binding</keyword>
<dbReference type="GO" id="GO:0003824">
    <property type="term" value="F:catalytic activity"/>
    <property type="evidence" value="ECO:0007669"/>
    <property type="project" value="InterPro"/>
</dbReference>
<dbReference type="InterPro" id="IPR050377">
    <property type="entry name" value="Radical_SAM_PqqE_MftC-like"/>
</dbReference>
<proteinExistence type="predicted"/>
<dbReference type="GO" id="GO:0051536">
    <property type="term" value="F:iron-sulfur cluster binding"/>
    <property type="evidence" value="ECO:0007669"/>
    <property type="project" value="UniProtKB-KW"/>
</dbReference>
<organism evidence="7 8">
    <name type="scientific">Christiangramia aestuarii</name>
    <dbReference type="NCBI Taxonomy" id="1028746"/>
    <lineage>
        <taxon>Bacteria</taxon>
        <taxon>Pseudomonadati</taxon>
        <taxon>Bacteroidota</taxon>
        <taxon>Flavobacteriia</taxon>
        <taxon>Flavobacteriales</taxon>
        <taxon>Flavobacteriaceae</taxon>
        <taxon>Christiangramia</taxon>
    </lineage>
</organism>
<comment type="caution">
    <text evidence="7">The sequence shown here is derived from an EMBL/GenBank/DDBJ whole genome shotgun (WGS) entry which is preliminary data.</text>
</comment>
<keyword evidence="2" id="KW-0949">S-adenosyl-L-methionine</keyword>
<evidence type="ECO:0000256" key="4">
    <source>
        <dbReference type="ARBA" id="ARBA00023004"/>
    </source>
</evidence>
<dbReference type="Pfam" id="PF04055">
    <property type="entry name" value="Radical_SAM"/>
    <property type="match status" value="1"/>
</dbReference>
<dbReference type="SFLD" id="SFLDS00029">
    <property type="entry name" value="Radical_SAM"/>
    <property type="match status" value="1"/>
</dbReference>
<dbReference type="InterPro" id="IPR007197">
    <property type="entry name" value="rSAM"/>
</dbReference>
<dbReference type="PANTHER" id="PTHR11228:SF7">
    <property type="entry name" value="PQQA PEPTIDE CYCLASE"/>
    <property type="match status" value="1"/>
</dbReference>
<dbReference type="PANTHER" id="PTHR11228">
    <property type="entry name" value="RADICAL SAM DOMAIN PROTEIN"/>
    <property type="match status" value="1"/>
</dbReference>
<dbReference type="RefSeq" id="WP_156276013.1">
    <property type="nucleotide sequence ID" value="NZ_BAABGI010000003.1"/>
</dbReference>
<dbReference type="Proteomes" id="UP000460416">
    <property type="component" value="Unassembled WGS sequence"/>
</dbReference>
<keyword evidence="4" id="KW-0408">Iron</keyword>
<comment type="cofactor">
    <cofactor evidence="1">
        <name>[4Fe-4S] cluster</name>
        <dbReference type="ChEBI" id="CHEBI:49883"/>
    </cofactor>
</comment>
<evidence type="ECO:0000256" key="2">
    <source>
        <dbReference type="ARBA" id="ARBA00022691"/>
    </source>
</evidence>
<dbReference type="GO" id="GO:0046872">
    <property type="term" value="F:metal ion binding"/>
    <property type="evidence" value="ECO:0007669"/>
    <property type="project" value="UniProtKB-KW"/>
</dbReference>
<evidence type="ECO:0000313" key="8">
    <source>
        <dbReference type="Proteomes" id="UP000460416"/>
    </source>
</evidence>
<keyword evidence="5" id="KW-0411">Iron-sulfur</keyword>
<dbReference type="AlphaFoldDB" id="A0A7K1LPB1"/>
<dbReference type="SUPFAM" id="SSF102114">
    <property type="entry name" value="Radical SAM enzymes"/>
    <property type="match status" value="1"/>
</dbReference>
<feature type="domain" description="Radical SAM core" evidence="6">
    <location>
        <begin position="128"/>
        <end position="339"/>
    </location>
</feature>
<dbReference type="InterPro" id="IPR058240">
    <property type="entry name" value="rSAM_sf"/>
</dbReference>
<reference evidence="7 8" key="1">
    <citation type="submission" date="2019-07" db="EMBL/GenBank/DDBJ databases">
        <title>Gramella aestuarii sp. nov., isolated from a tidal flat, and emended description of Gramella echinicola.</title>
        <authorList>
            <person name="Liu L."/>
        </authorList>
    </citation>
    <scope>NUCLEOTIDE SEQUENCE [LARGE SCALE GENOMIC DNA]</scope>
    <source>
        <strain evidence="7 8">BS12</strain>
    </source>
</reference>
<protein>
    <submittedName>
        <fullName evidence="7">Radical SAM protein</fullName>
    </submittedName>
</protein>